<evidence type="ECO:0000313" key="1">
    <source>
        <dbReference type="EMBL" id="KAH3844122.1"/>
    </source>
</evidence>
<protein>
    <submittedName>
        <fullName evidence="1">Uncharacterized protein</fullName>
    </submittedName>
</protein>
<keyword evidence="2" id="KW-1185">Reference proteome</keyword>
<accession>A0A9D4KRR6</accession>
<reference evidence="1" key="1">
    <citation type="journal article" date="2019" name="bioRxiv">
        <title>The Genome of the Zebra Mussel, Dreissena polymorpha: A Resource for Invasive Species Research.</title>
        <authorList>
            <person name="McCartney M.A."/>
            <person name="Auch B."/>
            <person name="Kono T."/>
            <person name="Mallez S."/>
            <person name="Zhang Y."/>
            <person name="Obille A."/>
            <person name="Becker A."/>
            <person name="Abrahante J.E."/>
            <person name="Garbe J."/>
            <person name="Badalamenti J.P."/>
            <person name="Herman A."/>
            <person name="Mangelson H."/>
            <person name="Liachko I."/>
            <person name="Sullivan S."/>
            <person name="Sone E.D."/>
            <person name="Koren S."/>
            <person name="Silverstein K.A.T."/>
            <person name="Beckman K.B."/>
            <person name="Gohl D.M."/>
        </authorList>
    </citation>
    <scope>NUCLEOTIDE SEQUENCE</scope>
    <source>
        <strain evidence="1">Duluth1</strain>
        <tissue evidence="1">Whole animal</tissue>
    </source>
</reference>
<organism evidence="1 2">
    <name type="scientific">Dreissena polymorpha</name>
    <name type="common">Zebra mussel</name>
    <name type="synonym">Mytilus polymorpha</name>
    <dbReference type="NCBI Taxonomy" id="45954"/>
    <lineage>
        <taxon>Eukaryota</taxon>
        <taxon>Metazoa</taxon>
        <taxon>Spiralia</taxon>
        <taxon>Lophotrochozoa</taxon>
        <taxon>Mollusca</taxon>
        <taxon>Bivalvia</taxon>
        <taxon>Autobranchia</taxon>
        <taxon>Heteroconchia</taxon>
        <taxon>Euheterodonta</taxon>
        <taxon>Imparidentia</taxon>
        <taxon>Neoheterodontei</taxon>
        <taxon>Myida</taxon>
        <taxon>Dreissenoidea</taxon>
        <taxon>Dreissenidae</taxon>
        <taxon>Dreissena</taxon>
    </lineage>
</organism>
<dbReference type="EMBL" id="JAIWYP010000003">
    <property type="protein sequence ID" value="KAH3844122.1"/>
    <property type="molecule type" value="Genomic_DNA"/>
</dbReference>
<dbReference type="Proteomes" id="UP000828390">
    <property type="component" value="Unassembled WGS sequence"/>
</dbReference>
<gene>
    <name evidence="1" type="ORF">DPMN_086375</name>
</gene>
<reference evidence="1" key="2">
    <citation type="submission" date="2020-11" db="EMBL/GenBank/DDBJ databases">
        <authorList>
            <person name="McCartney M.A."/>
            <person name="Auch B."/>
            <person name="Kono T."/>
            <person name="Mallez S."/>
            <person name="Becker A."/>
            <person name="Gohl D.M."/>
            <person name="Silverstein K.A.T."/>
            <person name="Koren S."/>
            <person name="Bechman K.B."/>
            <person name="Herman A."/>
            <person name="Abrahante J.E."/>
            <person name="Garbe J."/>
        </authorList>
    </citation>
    <scope>NUCLEOTIDE SEQUENCE</scope>
    <source>
        <strain evidence="1">Duluth1</strain>
        <tissue evidence="1">Whole animal</tissue>
    </source>
</reference>
<dbReference type="AlphaFoldDB" id="A0A9D4KRR6"/>
<sequence>MTSRGRIEPTLLNNLTRLKKTRIISELIQYIFLTSVLTKFQKNWTKHVTFGVLRRKTSQSLGGYVFKPIRTIFELVKDTVGTIVLTKMHADWKIDVAFGVLTR</sequence>
<comment type="caution">
    <text evidence="1">The sequence shown here is derived from an EMBL/GenBank/DDBJ whole genome shotgun (WGS) entry which is preliminary data.</text>
</comment>
<proteinExistence type="predicted"/>
<name>A0A9D4KRR6_DREPO</name>
<evidence type="ECO:0000313" key="2">
    <source>
        <dbReference type="Proteomes" id="UP000828390"/>
    </source>
</evidence>